<dbReference type="AlphaFoldDB" id="A0A150G633"/>
<organism evidence="2 3">
    <name type="scientific">Gonium pectorale</name>
    <name type="common">Green alga</name>
    <dbReference type="NCBI Taxonomy" id="33097"/>
    <lineage>
        <taxon>Eukaryota</taxon>
        <taxon>Viridiplantae</taxon>
        <taxon>Chlorophyta</taxon>
        <taxon>core chlorophytes</taxon>
        <taxon>Chlorophyceae</taxon>
        <taxon>CS clade</taxon>
        <taxon>Chlamydomonadales</taxon>
        <taxon>Volvocaceae</taxon>
        <taxon>Gonium</taxon>
    </lineage>
</organism>
<sequence>MAKPTAINLNDVFLPPASRGTTPPSGPADPSNAAGPGPGSAMNSARSGLATQVQALSSARERGLSTNSSGVRRPTGSAGSMPSVSEAPPAVANADGSAPAVPSPGLGPGPSTAPSGSHRLPPLGHGGNSAPTTLTHGGTLSGRGGGGGGGGGWSAPPEVLQPLLAHPAMLTGPPPATHPYQPRRKPPGAFMRNNPFMRQQQEQQHLQLLQLQQQQQQQQQQYQQQQQQQQYQQHQHAGARPFLPGADGRFDVDGADDDDGAPPPPLRQPFHSAVPPYQHLTFSDEVVAAAAAALAQGQGGEQGEQQPQAADGGGADGAEAGAAPTAARGCRRFTRAYLASKVVAKPQHLPPPPPATAEHLLRSRPPPFIAAPSYDQLCSQIRDVQRQYTCGSAAARANGGGAAAVTASAAAVAASIAGVAAGGAAPPQAAYPGSPPSSAVASQYISGLDGPMLDEVVQQQDLPISLERVRPTFVALKQKPLRSSSPKRRSAGASRPEGHPLGGFAATGGVTGHRL</sequence>
<name>A0A150G633_GONPE</name>
<proteinExistence type="predicted"/>
<evidence type="ECO:0000313" key="3">
    <source>
        <dbReference type="Proteomes" id="UP000075714"/>
    </source>
</evidence>
<evidence type="ECO:0000256" key="1">
    <source>
        <dbReference type="SAM" id="MobiDB-lite"/>
    </source>
</evidence>
<feature type="region of interest" description="Disordered" evidence="1">
    <location>
        <begin position="477"/>
        <end position="515"/>
    </location>
</feature>
<accession>A0A150G633</accession>
<feature type="compositionally biased region" description="Polar residues" evidence="1">
    <location>
        <begin position="41"/>
        <end position="57"/>
    </location>
</feature>
<dbReference type="OrthoDB" id="536501at2759"/>
<protein>
    <submittedName>
        <fullName evidence="2">Uncharacterized protein</fullName>
    </submittedName>
</protein>
<reference evidence="3" key="1">
    <citation type="journal article" date="2016" name="Nat. Commun.">
        <title>The Gonium pectorale genome demonstrates co-option of cell cycle regulation during the evolution of multicellularity.</title>
        <authorList>
            <person name="Hanschen E.R."/>
            <person name="Marriage T.N."/>
            <person name="Ferris P.J."/>
            <person name="Hamaji T."/>
            <person name="Toyoda A."/>
            <person name="Fujiyama A."/>
            <person name="Neme R."/>
            <person name="Noguchi H."/>
            <person name="Minakuchi Y."/>
            <person name="Suzuki M."/>
            <person name="Kawai-Toyooka H."/>
            <person name="Smith D.R."/>
            <person name="Sparks H."/>
            <person name="Anderson J."/>
            <person name="Bakaric R."/>
            <person name="Luria V."/>
            <person name="Karger A."/>
            <person name="Kirschner M.W."/>
            <person name="Durand P.M."/>
            <person name="Michod R.E."/>
            <person name="Nozaki H."/>
            <person name="Olson B.J."/>
        </authorList>
    </citation>
    <scope>NUCLEOTIDE SEQUENCE [LARGE SCALE GENOMIC DNA]</scope>
    <source>
        <strain evidence="3">NIES-2863</strain>
    </source>
</reference>
<gene>
    <name evidence="2" type="ORF">GPECTOR_56g409</name>
</gene>
<dbReference type="Proteomes" id="UP000075714">
    <property type="component" value="Unassembled WGS sequence"/>
</dbReference>
<evidence type="ECO:0000313" key="2">
    <source>
        <dbReference type="EMBL" id="KXZ45312.1"/>
    </source>
</evidence>
<feature type="compositionally biased region" description="Gly residues" evidence="1">
    <location>
        <begin position="139"/>
        <end position="153"/>
    </location>
</feature>
<keyword evidence="3" id="KW-1185">Reference proteome</keyword>
<feature type="region of interest" description="Disordered" evidence="1">
    <location>
        <begin position="1"/>
        <end position="273"/>
    </location>
</feature>
<dbReference type="EMBL" id="LSYV01000057">
    <property type="protein sequence ID" value="KXZ45312.1"/>
    <property type="molecule type" value="Genomic_DNA"/>
</dbReference>
<comment type="caution">
    <text evidence="2">The sequence shown here is derived from an EMBL/GenBank/DDBJ whole genome shotgun (WGS) entry which is preliminary data.</text>
</comment>
<feature type="compositionally biased region" description="Low complexity" evidence="1">
    <location>
        <begin position="199"/>
        <end position="235"/>
    </location>
</feature>
<feature type="region of interest" description="Disordered" evidence="1">
    <location>
        <begin position="297"/>
        <end position="323"/>
    </location>
</feature>
<feature type="compositionally biased region" description="Gly residues" evidence="1">
    <location>
        <begin position="505"/>
        <end position="515"/>
    </location>
</feature>